<evidence type="ECO:0000259" key="1">
    <source>
        <dbReference type="Pfam" id="PF01079"/>
    </source>
</evidence>
<evidence type="ECO:0000313" key="3">
    <source>
        <dbReference type="Proteomes" id="UP000654075"/>
    </source>
</evidence>
<reference evidence="2" key="1">
    <citation type="submission" date="2021-02" db="EMBL/GenBank/DDBJ databases">
        <authorList>
            <person name="Dougan E. K."/>
            <person name="Rhodes N."/>
            <person name="Thang M."/>
            <person name="Chan C."/>
        </authorList>
    </citation>
    <scope>NUCLEOTIDE SEQUENCE</scope>
</reference>
<dbReference type="GO" id="GO:0005615">
    <property type="term" value="C:extracellular space"/>
    <property type="evidence" value="ECO:0007669"/>
    <property type="project" value="TreeGrafter"/>
</dbReference>
<dbReference type="Gene3D" id="2.170.16.10">
    <property type="entry name" value="Hedgehog/Intein (Hint) domain"/>
    <property type="match status" value="2"/>
</dbReference>
<dbReference type="Proteomes" id="UP000654075">
    <property type="component" value="Unassembled WGS sequence"/>
</dbReference>
<sequence length="222" mass="24347">VLCLLARVEGKGCFIPNSEVTMADGSRRMLQSIQVGDKVASWDEANGKPAVSTVMAVPTFQRKHADLVEIQLPNASITATRDHPFWSHGRQTLVSLGPEQTKKEYDLDALLMEGSEELQGDNLESVRVTSILHHGEASAVAARALRGLGESVDGDVEVMTLCLEPHHWYYVHGVRVHNKGGCFVPSTEVTMADGGRKQIQEVKVGDHVKSWDEVEQKNIPAK</sequence>
<dbReference type="EMBL" id="CAJNNV010010066">
    <property type="protein sequence ID" value="CAE8598130.1"/>
    <property type="molecule type" value="Genomic_DNA"/>
</dbReference>
<dbReference type="GO" id="GO:0010468">
    <property type="term" value="P:regulation of gene expression"/>
    <property type="evidence" value="ECO:0007669"/>
    <property type="project" value="TreeGrafter"/>
</dbReference>
<dbReference type="SUPFAM" id="SSF51294">
    <property type="entry name" value="Hedgehog/intein (Hint) domain"/>
    <property type="match status" value="2"/>
</dbReference>
<dbReference type="PANTHER" id="PTHR11889">
    <property type="entry name" value="HEDGEHOG"/>
    <property type="match status" value="1"/>
</dbReference>
<dbReference type="AlphaFoldDB" id="A0A813EAH6"/>
<protein>
    <recommendedName>
        <fullName evidence="1">Hedgehog protein Hint domain-containing protein</fullName>
    </recommendedName>
</protein>
<dbReference type="Pfam" id="PF01079">
    <property type="entry name" value="Hint"/>
    <property type="match status" value="1"/>
</dbReference>
<organism evidence="2 3">
    <name type="scientific">Polarella glacialis</name>
    <name type="common">Dinoflagellate</name>
    <dbReference type="NCBI Taxonomy" id="89957"/>
    <lineage>
        <taxon>Eukaryota</taxon>
        <taxon>Sar</taxon>
        <taxon>Alveolata</taxon>
        <taxon>Dinophyceae</taxon>
        <taxon>Suessiales</taxon>
        <taxon>Suessiaceae</taxon>
        <taxon>Polarella</taxon>
    </lineage>
</organism>
<dbReference type="OrthoDB" id="5212at2759"/>
<gene>
    <name evidence="2" type="ORF">PGLA1383_LOCUS16541</name>
</gene>
<feature type="non-terminal residue" evidence="2">
    <location>
        <position position="222"/>
    </location>
</feature>
<comment type="caution">
    <text evidence="2">The sequence shown here is derived from an EMBL/GenBank/DDBJ whole genome shotgun (WGS) entry which is preliminary data.</text>
</comment>
<dbReference type="GO" id="GO:0016540">
    <property type="term" value="P:protein autoprocessing"/>
    <property type="evidence" value="ECO:0007669"/>
    <property type="project" value="InterPro"/>
</dbReference>
<dbReference type="GO" id="GO:0005509">
    <property type="term" value="F:calcium ion binding"/>
    <property type="evidence" value="ECO:0007669"/>
    <property type="project" value="TreeGrafter"/>
</dbReference>
<feature type="domain" description="Hedgehog protein Hint" evidence="1">
    <location>
        <begin position="8"/>
        <end position="90"/>
    </location>
</feature>
<dbReference type="InterPro" id="IPR001767">
    <property type="entry name" value="Hedgehog_Hint"/>
</dbReference>
<dbReference type="GO" id="GO:0005113">
    <property type="term" value="F:patched binding"/>
    <property type="evidence" value="ECO:0007669"/>
    <property type="project" value="TreeGrafter"/>
</dbReference>
<dbReference type="PANTHER" id="PTHR11889:SF31">
    <property type="entry name" value="PROTEIN HEDGEHOG"/>
    <property type="match status" value="1"/>
</dbReference>
<dbReference type="InterPro" id="IPR036844">
    <property type="entry name" value="Hint_dom_sf"/>
</dbReference>
<keyword evidence="3" id="KW-1185">Reference proteome</keyword>
<proteinExistence type="predicted"/>
<dbReference type="GO" id="GO:0016539">
    <property type="term" value="P:intein-mediated protein splicing"/>
    <property type="evidence" value="ECO:0007669"/>
    <property type="project" value="InterPro"/>
</dbReference>
<dbReference type="GO" id="GO:0001708">
    <property type="term" value="P:cell fate specification"/>
    <property type="evidence" value="ECO:0007669"/>
    <property type="project" value="TreeGrafter"/>
</dbReference>
<dbReference type="CDD" id="cd00081">
    <property type="entry name" value="Hint"/>
    <property type="match status" value="1"/>
</dbReference>
<accession>A0A813EAH6</accession>
<name>A0A813EAH6_POLGL</name>
<dbReference type="InterPro" id="IPR050387">
    <property type="entry name" value="Hedgehog_Signaling"/>
</dbReference>
<evidence type="ECO:0000313" key="2">
    <source>
        <dbReference type="EMBL" id="CAE8598130.1"/>
    </source>
</evidence>
<dbReference type="InterPro" id="IPR006141">
    <property type="entry name" value="Intein_N"/>
</dbReference>
<dbReference type="GO" id="GO:0007224">
    <property type="term" value="P:smoothened signaling pathway"/>
    <property type="evidence" value="ECO:0007669"/>
    <property type="project" value="TreeGrafter"/>
</dbReference>
<feature type="non-terminal residue" evidence="2">
    <location>
        <position position="1"/>
    </location>
</feature>
<dbReference type="PROSITE" id="PS50817">
    <property type="entry name" value="INTEIN_N_TER"/>
    <property type="match status" value="1"/>
</dbReference>